<proteinExistence type="predicted"/>
<comment type="caution">
    <text evidence="3">The sequence shown here is derived from an EMBL/GenBank/DDBJ whole genome shotgun (WGS) entry which is preliminary data.</text>
</comment>
<dbReference type="GO" id="GO:0051920">
    <property type="term" value="F:peroxiredoxin activity"/>
    <property type="evidence" value="ECO:0007669"/>
    <property type="project" value="InterPro"/>
</dbReference>
<evidence type="ECO:0000313" key="3">
    <source>
        <dbReference type="EMBL" id="NEV88178.1"/>
    </source>
</evidence>
<sequence length="173" mass="18599">MTTTEDTTSTAAAQDGTRSRLPDPTGLFPELTALSAAVQKALRNGPVPQATLALMRLRTAQVIGSTYHGVAATDALRKAGEEERRITAVATWQSAPCFTAPERAALELAEAVLTPNPFGDRVSDDLFARLSRHYDTDEIWHLTMALGHFSLFTPVALVGKPVPGRPPGKNYTD</sequence>
<evidence type="ECO:0000256" key="1">
    <source>
        <dbReference type="SAM" id="MobiDB-lite"/>
    </source>
</evidence>
<accession>A0A6B3QKA9</accession>
<protein>
    <submittedName>
        <fullName evidence="3">Carboxymuconolactone decarboxylase family protein</fullName>
    </submittedName>
</protein>
<dbReference type="InterPro" id="IPR029032">
    <property type="entry name" value="AhpD-like"/>
</dbReference>
<organism evidence="3">
    <name type="scientific">Streptomyces tendae</name>
    <dbReference type="NCBI Taxonomy" id="1932"/>
    <lineage>
        <taxon>Bacteria</taxon>
        <taxon>Bacillati</taxon>
        <taxon>Actinomycetota</taxon>
        <taxon>Actinomycetes</taxon>
        <taxon>Kitasatosporales</taxon>
        <taxon>Streptomycetaceae</taxon>
        <taxon>Streptomyces</taxon>
    </lineage>
</organism>
<name>A0A6B3QKA9_STRTE</name>
<dbReference type="SUPFAM" id="SSF69118">
    <property type="entry name" value="AhpD-like"/>
    <property type="match status" value="1"/>
</dbReference>
<dbReference type="PANTHER" id="PTHR34846">
    <property type="entry name" value="4-CARBOXYMUCONOLACTONE DECARBOXYLASE FAMILY PROTEIN (AFU_ORTHOLOGUE AFUA_6G11590)"/>
    <property type="match status" value="1"/>
</dbReference>
<dbReference type="RefSeq" id="WP_164458842.1">
    <property type="nucleotide sequence ID" value="NZ_JAAIFS010000003.1"/>
</dbReference>
<dbReference type="Pfam" id="PF02627">
    <property type="entry name" value="CMD"/>
    <property type="match status" value="1"/>
</dbReference>
<feature type="domain" description="Carboxymuconolactone decarboxylase-like" evidence="2">
    <location>
        <begin position="30"/>
        <end position="111"/>
    </location>
</feature>
<dbReference type="EMBL" id="JAAIFS010000003">
    <property type="protein sequence ID" value="NEV88178.1"/>
    <property type="molecule type" value="Genomic_DNA"/>
</dbReference>
<dbReference type="PANTHER" id="PTHR34846:SF10">
    <property type="entry name" value="CYTOPLASMIC PROTEIN"/>
    <property type="match status" value="1"/>
</dbReference>
<reference evidence="3" key="1">
    <citation type="journal article" date="2020" name="Microorganisms">
        <title>Isolation, Genomic and Metabolomic Characterization of Streptomyces tendae VITAKN with Quorum Sensing Inhibitory Activity from Southern India.</title>
        <authorList>
            <person name="Ishaque N.M."/>
            <person name="Burgsdorf I."/>
            <person name="Limlingan Malit J.J."/>
            <person name="Saha S."/>
            <person name="Teta R."/>
            <person name="Ewe D."/>
            <person name="Kannabiran K."/>
            <person name="Hrouzek P."/>
            <person name="Steindler L."/>
            <person name="Costantino V."/>
            <person name="Saurav K."/>
        </authorList>
    </citation>
    <scope>NUCLEOTIDE SEQUENCE</scope>
    <source>
        <strain evidence="3">VITAKN</strain>
    </source>
</reference>
<gene>
    <name evidence="3" type="ORF">GUR47_16090</name>
</gene>
<dbReference type="AlphaFoldDB" id="A0A6B3QKA9"/>
<dbReference type="InterPro" id="IPR003779">
    <property type="entry name" value="CMD-like"/>
</dbReference>
<feature type="region of interest" description="Disordered" evidence="1">
    <location>
        <begin position="1"/>
        <end position="25"/>
    </location>
</feature>
<feature type="compositionally biased region" description="Low complexity" evidence="1">
    <location>
        <begin position="1"/>
        <end position="13"/>
    </location>
</feature>
<evidence type="ECO:0000259" key="2">
    <source>
        <dbReference type="Pfam" id="PF02627"/>
    </source>
</evidence>
<dbReference type="Gene3D" id="1.20.1290.10">
    <property type="entry name" value="AhpD-like"/>
    <property type="match status" value="1"/>
</dbReference>